<protein>
    <submittedName>
        <fullName evidence="2">Uncharacterized protein</fullName>
    </submittedName>
</protein>
<feature type="compositionally biased region" description="Polar residues" evidence="1">
    <location>
        <begin position="48"/>
        <end position="58"/>
    </location>
</feature>
<reference evidence="2 3" key="1">
    <citation type="submission" date="2018-10" db="EMBL/GenBank/DDBJ databases">
        <title>Genome assembly for a Yunnan-Guizhou Plateau 3E fish, Anabarilius grahami (Regan), and its evolutionary and genetic applications.</title>
        <authorList>
            <person name="Jiang W."/>
        </authorList>
    </citation>
    <scope>NUCLEOTIDE SEQUENCE [LARGE SCALE GENOMIC DNA]</scope>
    <source>
        <strain evidence="2">AG-KIZ</strain>
        <tissue evidence="2">Muscle</tissue>
    </source>
</reference>
<dbReference type="Proteomes" id="UP000281406">
    <property type="component" value="Unassembled WGS sequence"/>
</dbReference>
<sequence length="77" mass="7690">MPDQGAAGGTRKPGGAGRMKGHSGAEGALSESETDGSKDRGGVWGSVAGSQDRGSSRQGHAGDWKPHSESAVLQEDG</sequence>
<feature type="compositionally biased region" description="Gly residues" evidence="1">
    <location>
        <begin position="1"/>
        <end position="18"/>
    </location>
</feature>
<gene>
    <name evidence="2" type="ORF">DPX16_21001</name>
</gene>
<dbReference type="AlphaFoldDB" id="A0A3N0YX62"/>
<evidence type="ECO:0000313" key="2">
    <source>
        <dbReference type="EMBL" id="ROL50434.1"/>
    </source>
</evidence>
<evidence type="ECO:0000256" key="1">
    <source>
        <dbReference type="SAM" id="MobiDB-lite"/>
    </source>
</evidence>
<organism evidence="2 3">
    <name type="scientific">Anabarilius grahami</name>
    <name type="common">Kanglang fish</name>
    <name type="synonym">Barilius grahami</name>
    <dbReference type="NCBI Taxonomy" id="495550"/>
    <lineage>
        <taxon>Eukaryota</taxon>
        <taxon>Metazoa</taxon>
        <taxon>Chordata</taxon>
        <taxon>Craniata</taxon>
        <taxon>Vertebrata</taxon>
        <taxon>Euteleostomi</taxon>
        <taxon>Actinopterygii</taxon>
        <taxon>Neopterygii</taxon>
        <taxon>Teleostei</taxon>
        <taxon>Ostariophysi</taxon>
        <taxon>Cypriniformes</taxon>
        <taxon>Xenocyprididae</taxon>
        <taxon>Xenocypridinae</taxon>
        <taxon>Xenocypridinae incertae sedis</taxon>
        <taxon>Anabarilius</taxon>
    </lineage>
</organism>
<feature type="region of interest" description="Disordered" evidence="1">
    <location>
        <begin position="1"/>
        <end position="77"/>
    </location>
</feature>
<dbReference type="EMBL" id="RJVU01020258">
    <property type="protein sequence ID" value="ROL50434.1"/>
    <property type="molecule type" value="Genomic_DNA"/>
</dbReference>
<name>A0A3N0YX62_ANAGA</name>
<proteinExistence type="predicted"/>
<keyword evidence="3" id="KW-1185">Reference proteome</keyword>
<evidence type="ECO:0000313" key="3">
    <source>
        <dbReference type="Proteomes" id="UP000281406"/>
    </source>
</evidence>
<comment type="caution">
    <text evidence="2">The sequence shown here is derived from an EMBL/GenBank/DDBJ whole genome shotgun (WGS) entry which is preliminary data.</text>
</comment>
<accession>A0A3N0YX62</accession>